<accession>A0A0F9VGV0</accession>
<gene>
    <name evidence="1" type="ORF">LCGC14_0143190</name>
</gene>
<proteinExistence type="predicted"/>
<dbReference type="EMBL" id="LAZR01000049">
    <property type="protein sequence ID" value="KKN99072.1"/>
    <property type="molecule type" value="Genomic_DNA"/>
</dbReference>
<sequence length="67" mass="7287">MAKASITREPVTLELTQQEASVLLQVLECVGGSPDGPRGNIDRICKSLRFVGITRMGKCRGSVHFND</sequence>
<evidence type="ECO:0000313" key="1">
    <source>
        <dbReference type="EMBL" id="KKN99072.1"/>
    </source>
</evidence>
<organism evidence="1">
    <name type="scientific">marine sediment metagenome</name>
    <dbReference type="NCBI Taxonomy" id="412755"/>
    <lineage>
        <taxon>unclassified sequences</taxon>
        <taxon>metagenomes</taxon>
        <taxon>ecological metagenomes</taxon>
    </lineage>
</organism>
<dbReference type="AlphaFoldDB" id="A0A0F9VGV0"/>
<comment type="caution">
    <text evidence="1">The sequence shown here is derived from an EMBL/GenBank/DDBJ whole genome shotgun (WGS) entry which is preliminary data.</text>
</comment>
<name>A0A0F9VGV0_9ZZZZ</name>
<reference evidence="1" key="1">
    <citation type="journal article" date="2015" name="Nature">
        <title>Complex archaea that bridge the gap between prokaryotes and eukaryotes.</title>
        <authorList>
            <person name="Spang A."/>
            <person name="Saw J.H."/>
            <person name="Jorgensen S.L."/>
            <person name="Zaremba-Niedzwiedzka K."/>
            <person name="Martijn J."/>
            <person name="Lind A.E."/>
            <person name="van Eijk R."/>
            <person name="Schleper C."/>
            <person name="Guy L."/>
            <person name="Ettema T.J."/>
        </authorList>
    </citation>
    <scope>NUCLEOTIDE SEQUENCE</scope>
</reference>
<protein>
    <submittedName>
        <fullName evidence="1">Uncharacterized protein</fullName>
    </submittedName>
</protein>